<gene>
    <name evidence="2" type="ORF">NHX12_033162</name>
</gene>
<dbReference type="AlphaFoldDB" id="A0A9Q0IHQ5"/>
<proteinExistence type="predicted"/>
<feature type="region of interest" description="Disordered" evidence="1">
    <location>
        <begin position="35"/>
        <end position="96"/>
    </location>
</feature>
<accession>A0A9Q0IHQ5</accession>
<evidence type="ECO:0000313" key="3">
    <source>
        <dbReference type="Proteomes" id="UP001148018"/>
    </source>
</evidence>
<dbReference type="Proteomes" id="UP001148018">
    <property type="component" value="Unassembled WGS sequence"/>
</dbReference>
<sequence>MLRIQRGPHPSPPLSCPCVELLINESLAGVWWWWEGGTQTDREPRDEGKRNKAKQEDSLAVAAMADGWEKRGPGEPASKAEQSGASPTVSNRRPAI</sequence>
<evidence type="ECO:0000256" key="1">
    <source>
        <dbReference type="SAM" id="MobiDB-lite"/>
    </source>
</evidence>
<protein>
    <submittedName>
        <fullName evidence="2">Uncharacterized protein</fullName>
    </submittedName>
</protein>
<organism evidence="2 3">
    <name type="scientific">Muraenolepis orangiensis</name>
    <name type="common">Patagonian moray cod</name>
    <dbReference type="NCBI Taxonomy" id="630683"/>
    <lineage>
        <taxon>Eukaryota</taxon>
        <taxon>Metazoa</taxon>
        <taxon>Chordata</taxon>
        <taxon>Craniata</taxon>
        <taxon>Vertebrata</taxon>
        <taxon>Euteleostomi</taxon>
        <taxon>Actinopterygii</taxon>
        <taxon>Neopterygii</taxon>
        <taxon>Teleostei</taxon>
        <taxon>Neoteleostei</taxon>
        <taxon>Acanthomorphata</taxon>
        <taxon>Zeiogadaria</taxon>
        <taxon>Gadariae</taxon>
        <taxon>Gadiformes</taxon>
        <taxon>Muraenolepidoidei</taxon>
        <taxon>Muraenolepididae</taxon>
        <taxon>Muraenolepis</taxon>
    </lineage>
</organism>
<dbReference type="EMBL" id="JANIIK010000048">
    <property type="protein sequence ID" value="KAJ3599199.1"/>
    <property type="molecule type" value="Genomic_DNA"/>
</dbReference>
<evidence type="ECO:0000313" key="2">
    <source>
        <dbReference type="EMBL" id="KAJ3599199.1"/>
    </source>
</evidence>
<feature type="compositionally biased region" description="Basic and acidic residues" evidence="1">
    <location>
        <begin position="40"/>
        <end position="57"/>
    </location>
</feature>
<reference evidence="2" key="1">
    <citation type="submission" date="2022-07" db="EMBL/GenBank/DDBJ databases">
        <title>Chromosome-level genome of Muraenolepis orangiensis.</title>
        <authorList>
            <person name="Kim J."/>
        </authorList>
    </citation>
    <scope>NUCLEOTIDE SEQUENCE</scope>
    <source>
        <strain evidence="2">KU_S4_2022</strain>
        <tissue evidence="2">Muscle</tissue>
    </source>
</reference>
<name>A0A9Q0IHQ5_9TELE</name>
<keyword evidence="3" id="KW-1185">Reference proteome</keyword>
<comment type="caution">
    <text evidence="2">The sequence shown here is derived from an EMBL/GenBank/DDBJ whole genome shotgun (WGS) entry which is preliminary data.</text>
</comment>
<feature type="compositionally biased region" description="Polar residues" evidence="1">
    <location>
        <begin position="80"/>
        <end position="96"/>
    </location>
</feature>